<dbReference type="AlphaFoldDB" id="A0A399F0G0"/>
<accession>A0A399F0G0</accession>
<dbReference type="InterPro" id="IPR044543">
    <property type="entry name" value="YHJQ-like"/>
</dbReference>
<dbReference type="Proteomes" id="UP000265715">
    <property type="component" value="Unassembled WGS sequence"/>
</dbReference>
<reference evidence="1 2" key="1">
    <citation type="submission" date="2018-08" db="EMBL/GenBank/DDBJ databases">
        <title>Meiothermus terrae DSM 26712 genome sequencing project.</title>
        <authorList>
            <person name="Da Costa M.S."/>
            <person name="Albuquerque L."/>
            <person name="Raposo P."/>
            <person name="Froufe H.J.C."/>
            <person name="Barroso C.S."/>
            <person name="Egas C."/>
        </authorList>
    </citation>
    <scope>NUCLEOTIDE SEQUENCE [LARGE SCALE GENOMIC DNA]</scope>
    <source>
        <strain evidence="1 2">DSM 26712</strain>
    </source>
</reference>
<dbReference type="EMBL" id="QXDL01000029">
    <property type="protein sequence ID" value="RIH88061.1"/>
    <property type="molecule type" value="Genomic_DNA"/>
</dbReference>
<dbReference type="Pfam" id="PF03860">
    <property type="entry name" value="Csp"/>
    <property type="match status" value="1"/>
</dbReference>
<protein>
    <submittedName>
        <fullName evidence="1">Putative cysteine-rich protein YhjQ</fullName>
    </submittedName>
</protein>
<evidence type="ECO:0000313" key="2">
    <source>
        <dbReference type="Proteomes" id="UP000265715"/>
    </source>
</evidence>
<evidence type="ECO:0000313" key="1">
    <source>
        <dbReference type="EMBL" id="RIH88061.1"/>
    </source>
</evidence>
<proteinExistence type="predicted"/>
<dbReference type="Gene3D" id="1.20.1270.360">
    <property type="match status" value="1"/>
</dbReference>
<dbReference type="PANTHER" id="PTHR37310:SF1">
    <property type="entry name" value="CYTOPLASMIC PROTEIN"/>
    <property type="match status" value="1"/>
</dbReference>
<dbReference type="CDD" id="cd08026">
    <property type="entry name" value="DUF326"/>
    <property type="match status" value="1"/>
</dbReference>
<organism evidence="1 2">
    <name type="scientific">Calidithermus terrae</name>
    <dbReference type="NCBI Taxonomy" id="1408545"/>
    <lineage>
        <taxon>Bacteria</taxon>
        <taxon>Thermotogati</taxon>
        <taxon>Deinococcota</taxon>
        <taxon>Deinococci</taxon>
        <taxon>Thermales</taxon>
        <taxon>Thermaceae</taxon>
        <taxon>Calidithermus</taxon>
    </lineage>
</organism>
<sequence length="126" mass="13647">MVLEAVKPHYQALEAIKPNYQEAIQAALDCLSVCESCASTCLQDDEASALTRCIHLSWECAAVCDGMTKSLLGGSKYAQDWVLLCIEVCEDCAAECERHDHPCCRACAEACRACARVCGELLLTLA</sequence>
<dbReference type="InterPro" id="IPR005560">
    <property type="entry name" value="Csp_YhjQ"/>
</dbReference>
<dbReference type="PANTHER" id="PTHR37310">
    <property type="entry name" value="CYTOPLASMIC PROTEIN-RELATED"/>
    <property type="match status" value="1"/>
</dbReference>
<keyword evidence="2" id="KW-1185">Reference proteome</keyword>
<name>A0A399F0G0_9DEIN</name>
<gene>
    <name evidence="1" type="primary">yhjQ</name>
    <name evidence="1" type="ORF">Mterra_01056</name>
</gene>
<comment type="caution">
    <text evidence="1">The sequence shown here is derived from an EMBL/GenBank/DDBJ whole genome shotgun (WGS) entry which is preliminary data.</text>
</comment>